<comment type="caution">
    <text evidence="1">The sequence shown here is derived from an EMBL/GenBank/DDBJ whole genome shotgun (WGS) entry which is preliminary data.</text>
</comment>
<dbReference type="PATRIC" id="fig|1284240.4.peg.5292"/>
<accession>M2Z355</accession>
<protein>
    <submittedName>
        <fullName evidence="1">Uncharacterized protein</fullName>
    </submittedName>
</protein>
<sequence>MVGELLYLVAAGLVAGAAAGAKDTASLAVKDAYAGLVDGARRRFGAKVAAQLEEAAHDDAAPDKEQRVRDELVRALDGAALEPDDELVATARTLLDRVGGKFTVDVRESQGVQVGDHNSMTLNFGPPAPR</sequence>
<dbReference type="OrthoDB" id="3298878at2"/>
<dbReference type="Proteomes" id="UP000054226">
    <property type="component" value="Unassembled WGS sequence"/>
</dbReference>
<name>M2Z355_9PSEU</name>
<organism evidence="1 2">
    <name type="scientific">Amycolatopsis decaplanina DSM 44594</name>
    <dbReference type="NCBI Taxonomy" id="1284240"/>
    <lineage>
        <taxon>Bacteria</taxon>
        <taxon>Bacillati</taxon>
        <taxon>Actinomycetota</taxon>
        <taxon>Actinomycetes</taxon>
        <taxon>Pseudonocardiales</taxon>
        <taxon>Pseudonocardiaceae</taxon>
        <taxon>Amycolatopsis</taxon>
    </lineage>
</organism>
<evidence type="ECO:0000313" key="2">
    <source>
        <dbReference type="Proteomes" id="UP000054226"/>
    </source>
</evidence>
<reference evidence="1 2" key="1">
    <citation type="journal article" date="2013" name="Genome Announc.">
        <title>Draft Genome Sequence of Amycolatopsis decaplanina Strain DSM 44594T.</title>
        <authorList>
            <person name="Kaur N."/>
            <person name="Kumar S."/>
            <person name="Bala M."/>
            <person name="Raghava G.P."/>
            <person name="Mayilraj S."/>
        </authorList>
    </citation>
    <scope>NUCLEOTIDE SEQUENCE [LARGE SCALE GENOMIC DNA]</scope>
    <source>
        <strain evidence="1 2">DSM 44594</strain>
    </source>
</reference>
<dbReference type="InterPro" id="IPR025735">
    <property type="entry name" value="RHIM"/>
</dbReference>
<dbReference type="Pfam" id="PF12721">
    <property type="entry name" value="RHIM"/>
    <property type="match status" value="1"/>
</dbReference>
<dbReference type="AlphaFoldDB" id="M2Z355"/>
<dbReference type="RefSeq" id="WP_007033032.1">
    <property type="nucleotide sequence ID" value="NZ_AOHO01000068.1"/>
</dbReference>
<dbReference type="EMBL" id="AOHO01000068">
    <property type="protein sequence ID" value="EME55034.1"/>
    <property type="molecule type" value="Genomic_DNA"/>
</dbReference>
<evidence type="ECO:0000313" key="1">
    <source>
        <dbReference type="EMBL" id="EME55034.1"/>
    </source>
</evidence>
<proteinExistence type="predicted"/>
<keyword evidence="2" id="KW-1185">Reference proteome</keyword>
<gene>
    <name evidence="1" type="ORF">H074_26037</name>
</gene>